<comment type="caution">
    <text evidence="1">The sequence shown here is derived from an EMBL/GenBank/DDBJ whole genome shotgun (WGS) entry which is preliminary data.</text>
</comment>
<evidence type="ECO:0000313" key="1">
    <source>
        <dbReference type="EMBL" id="EEP61052.1"/>
    </source>
</evidence>
<dbReference type="Proteomes" id="UP000005540">
    <property type="component" value="Unassembled WGS sequence"/>
</dbReference>
<organism evidence="1 2">
    <name type="scientific">Sulfurihydrogenibium yellowstonense SS-5</name>
    <dbReference type="NCBI Taxonomy" id="432331"/>
    <lineage>
        <taxon>Bacteria</taxon>
        <taxon>Pseudomonadati</taxon>
        <taxon>Aquificota</taxon>
        <taxon>Aquificia</taxon>
        <taxon>Aquificales</taxon>
        <taxon>Hydrogenothermaceae</taxon>
        <taxon>Sulfurihydrogenibium</taxon>
    </lineage>
</organism>
<feature type="non-terminal residue" evidence="1">
    <location>
        <position position="1"/>
    </location>
</feature>
<protein>
    <recommendedName>
        <fullName evidence="3">Alginate export domain-containing protein</fullName>
    </recommendedName>
</protein>
<dbReference type="AlphaFoldDB" id="C4FIN7"/>
<evidence type="ECO:0000313" key="2">
    <source>
        <dbReference type="Proteomes" id="UP000005540"/>
    </source>
</evidence>
<reference evidence="1 2" key="1">
    <citation type="submission" date="2009-04" db="EMBL/GenBank/DDBJ databases">
        <authorList>
            <person name="Reysenbach A.-L."/>
            <person name="Heidelberg J.F."/>
            <person name="Nelson W.C."/>
        </authorList>
    </citation>
    <scope>NUCLEOTIDE SEQUENCE [LARGE SCALE GENOMIC DNA]</scope>
    <source>
        <strain evidence="1 2">SS-5</strain>
    </source>
</reference>
<keyword evidence="2" id="KW-1185">Reference proteome</keyword>
<proteinExistence type="predicted"/>
<name>C4FIN7_9AQUI</name>
<sequence length="60" mass="7010">TSSTLPSKNFGNEIDALYTVNLTKKLNFLAKAAWYKGKDNMPSPFKNDLTKYWIQLTYRY</sequence>
<evidence type="ECO:0008006" key="3">
    <source>
        <dbReference type="Google" id="ProtNLM"/>
    </source>
</evidence>
<dbReference type="EMBL" id="ABZS01000028">
    <property type="protein sequence ID" value="EEP61052.1"/>
    <property type="molecule type" value="Genomic_DNA"/>
</dbReference>
<gene>
    <name evidence="1" type="ORF">SULYE_0427</name>
</gene>
<accession>C4FIN7</accession>